<evidence type="ECO:0000313" key="2">
    <source>
        <dbReference type="Proteomes" id="UP000828390"/>
    </source>
</evidence>
<reference evidence="1" key="1">
    <citation type="journal article" date="2019" name="bioRxiv">
        <title>The Genome of the Zebra Mussel, Dreissena polymorpha: A Resource for Invasive Species Research.</title>
        <authorList>
            <person name="McCartney M.A."/>
            <person name="Auch B."/>
            <person name="Kono T."/>
            <person name="Mallez S."/>
            <person name="Zhang Y."/>
            <person name="Obille A."/>
            <person name="Becker A."/>
            <person name="Abrahante J.E."/>
            <person name="Garbe J."/>
            <person name="Badalamenti J.P."/>
            <person name="Herman A."/>
            <person name="Mangelson H."/>
            <person name="Liachko I."/>
            <person name="Sullivan S."/>
            <person name="Sone E.D."/>
            <person name="Koren S."/>
            <person name="Silverstein K.A.T."/>
            <person name="Beckman K.B."/>
            <person name="Gohl D.M."/>
        </authorList>
    </citation>
    <scope>NUCLEOTIDE SEQUENCE</scope>
    <source>
        <strain evidence="1">Duluth1</strain>
        <tissue evidence="1">Whole animal</tissue>
    </source>
</reference>
<keyword evidence="2" id="KW-1185">Reference proteome</keyword>
<dbReference type="Proteomes" id="UP000828390">
    <property type="component" value="Unassembled WGS sequence"/>
</dbReference>
<organism evidence="1 2">
    <name type="scientific">Dreissena polymorpha</name>
    <name type="common">Zebra mussel</name>
    <name type="synonym">Mytilus polymorpha</name>
    <dbReference type="NCBI Taxonomy" id="45954"/>
    <lineage>
        <taxon>Eukaryota</taxon>
        <taxon>Metazoa</taxon>
        <taxon>Spiralia</taxon>
        <taxon>Lophotrochozoa</taxon>
        <taxon>Mollusca</taxon>
        <taxon>Bivalvia</taxon>
        <taxon>Autobranchia</taxon>
        <taxon>Heteroconchia</taxon>
        <taxon>Euheterodonta</taxon>
        <taxon>Imparidentia</taxon>
        <taxon>Neoheterodontei</taxon>
        <taxon>Myida</taxon>
        <taxon>Dreissenoidea</taxon>
        <taxon>Dreissenidae</taxon>
        <taxon>Dreissena</taxon>
    </lineage>
</organism>
<dbReference type="AlphaFoldDB" id="A0A9D4FN02"/>
<name>A0A9D4FN02_DREPO</name>
<evidence type="ECO:0000313" key="1">
    <source>
        <dbReference type="EMBL" id="KAH3798827.1"/>
    </source>
</evidence>
<reference evidence="1" key="2">
    <citation type="submission" date="2020-11" db="EMBL/GenBank/DDBJ databases">
        <authorList>
            <person name="McCartney M.A."/>
            <person name="Auch B."/>
            <person name="Kono T."/>
            <person name="Mallez S."/>
            <person name="Becker A."/>
            <person name="Gohl D.M."/>
            <person name="Silverstein K.A.T."/>
            <person name="Koren S."/>
            <person name="Bechman K.B."/>
            <person name="Herman A."/>
            <person name="Abrahante J.E."/>
            <person name="Garbe J."/>
        </authorList>
    </citation>
    <scope>NUCLEOTIDE SEQUENCE</scope>
    <source>
        <strain evidence="1">Duluth1</strain>
        <tissue evidence="1">Whole animal</tissue>
    </source>
</reference>
<sequence>MPRELIMSSAIRIRAGKAVADTGKIASGRQLADTRMWASPSIPRPAPYPG</sequence>
<protein>
    <submittedName>
        <fullName evidence="1">Uncharacterized protein</fullName>
    </submittedName>
</protein>
<gene>
    <name evidence="1" type="ORF">DPMN_152430</name>
</gene>
<dbReference type="EMBL" id="JAIWYP010000007">
    <property type="protein sequence ID" value="KAH3798827.1"/>
    <property type="molecule type" value="Genomic_DNA"/>
</dbReference>
<proteinExistence type="predicted"/>
<comment type="caution">
    <text evidence="1">The sequence shown here is derived from an EMBL/GenBank/DDBJ whole genome shotgun (WGS) entry which is preliminary data.</text>
</comment>
<accession>A0A9D4FN02</accession>